<gene>
    <name evidence="1" type="ORF">HNP46_000382</name>
</gene>
<reference evidence="1 2" key="1">
    <citation type="submission" date="2020-08" db="EMBL/GenBank/DDBJ databases">
        <title>Functional genomics of gut bacteria from endangered species of beetles.</title>
        <authorList>
            <person name="Carlos-Shanley C."/>
        </authorList>
    </citation>
    <scope>NUCLEOTIDE SEQUENCE [LARGE SCALE GENOMIC DNA]</scope>
    <source>
        <strain evidence="1 2">S00179</strain>
    </source>
</reference>
<evidence type="ECO:0000313" key="2">
    <source>
        <dbReference type="Proteomes" id="UP000566995"/>
    </source>
</evidence>
<accession>A0A7W7KFM6</accession>
<organism evidence="1 2">
    <name type="scientific">Pseudomonas nitroreducens</name>
    <dbReference type="NCBI Taxonomy" id="46680"/>
    <lineage>
        <taxon>Bacteria</taxon>
        <taxon>Pseudomonadati</taxon>
        <taxon>Pseudomonadota</taxon>
        <taxon>Gammaproteobacteria</taxon>
        <taxon>Pseudomonadales</taxon>
        <taxon>Pseudomonadaceae</taxon>
        <taxon>Pseudomonas</taxon>
    </lineage>
</organism>
<name>A0A7W7KFM6_PSENT</name>
<dbReference type="EMBL" id="JACHLI010000001">
    <property type="protein sequence ID" value="MBB4861571.1"/>
    <property type="molecule type" value="Genomic_DNA"/>
</dbReference>
<dbReference type="Proteomes" id="UP000566995">
    <property type="component" value="Unassembled WGS sequence"/>
</dbReference>
<proteinExistence type="predicted"/>
<dbReference type="AlphaFoldDB" id="A0A7W7KFM6"/>
<protein>
    <submittedName>
        <fullName evidence="1">Uncharacterized protein</fullName>
    </submittedName>
</protein>
<dbReference type="RefSeq" id="WP_184585828.1">
    <property type="nucleotide sequence ID" value="NZ_JACHLI010000001.1"/>
</dbReference>
<evidence type="ECO:0000313" key="1">
    <source>
        <dbReference type="EMBL" id="MBB4861571.1"/>
    </source>
</evidence>
<comment type="caution">
    <text evidence="1">The sequence shown here is derived from an EMBL/GenBank/DDBJ whole genome shotgun (WGS) entry which is preliminary data.</text>
</comment>
<sequence length="181" mass="20421">MNSTYLIQVVDFLTSIGLEVRRVAEADGFIEDVRITEGRLEITDHCSPTNLLHEAGHLAVVPARFRHLMSDDIDFGTREMLDIIKAEGHGPDSFEWRSVAQASEMEAVCWQWAAGQAIGLPEELIILDEDYEGIGREVRAQLITKTHPGIKGLAHADFCKPRADLPWPGKPYPELNYWLQR</sequence>